<dbReference type="Proteomes" id="UP000314294">
    <property type="component" value="Unassembled WGS sequence"/>
</dbReference>
<sequence length="108" mass="11309">MTAVTKTNTGLECICGGVGEETGYQALVGTLVGTPTNGIVSLFIAPSDLIESCSLRKEAAVKSGVTAADTSVVLARRQQGEQIEASQPHSSEMYDMYKPAESSDKAPR</sequence>
<accession>A0A4Z2GAC8</accession>
<proteinExistence type="predicted"/>
<protein>
    <submittedName>
        <fullName evidence="2">Uncharacterized protein</fullName>
    </submittedName>
</protein>
<keyword evidence="3" id="KW-1185">Reference proteome</keyword>
<evidence type="ECO:0000313" key="3">
    <source>
        <dbReference type="Proteomes" id="UP000314294"/>
    </source>
</evidence>
<organism evidence="2 3">
    <name type="scientific">Liparis tanakae</name>
    <name type="common">Tanaka's snailfish</name>
    <dbReference type="NCBI Taxonomy" id="230148"/>
    <lineage>
        <taxon>Eukaryota</taxon>
        <taxon>Metazoa</taxon>
        <taxon>Chordata</taxon>
        <taxon>Craniata</taxon>
        <taxon>Vertebrata</taxon>
        <taxon>Euteleostomi</taxon>
        <taxon>Actinopterygii</taxon>
        <taxon>Neopterygii</taxon>
        <taxon>Teleostei</taxon>
        <taxon>Neoteleostei</taxon>
        <taxon>Acanthomorphata</taxon>
        <taxon>Eupercaria</taxon>
        <taxon>Perciformes</taxon>
        <taxon>Cottioidei</taxon>
        <taxon>Cottales</taxon>
        <taxon>Liparidae</taxon>
        <taxon>Liparis</taxon>
    </lineage>
</organism>
<comment type="caution">
    <text evidence="2">The sequence shown here is derived from an EMBL/GenBank/DDBJ whole genome shotgun (WGS) entry which is preliminary data.</text>
</comment>
<feature type="compositionally biased region" description="Polar residues" evidence="1">
    <location>
        <begin position="80"/>
        <end position="90"/>
    </location>
</feature>
<evidence type="ECO:0000313" key="2">
    <source>
        <dbReference type="EMBL" id="TNN50468.1"/>
    </source>
</evidence>
<dbReference type="AlphaFoldDB" id="A0A4Z2GAC8"/>
<reference evidence="2 3" key="1">
    <citation type="submission" date="2019-03" db="EMBL/GenBank/DDBJ databases">
        <title>First draft genome of Liparis tanakae, snailfish: a comprehensive survey of snailfish specific genes.</title>
        <authorList>
            <person name="Kim W."/>
            <person name="Song I."/>
            <person name="Jeong J.-H."/>
            <person name="Kim D."/>
            <person name="Kim S."/>
            <person name="Ryu S."/>
            <person name="Song J.Y."/>
            <person name="Lee S.K."/>
        </authorList>
    </citation>
    <scope>NUCLEOTIDE SEQUENCE [LARGE SCALE GENOMIC DNA]</scope>
    <source>
        <tissue evidence="2">Muscle</tissue>
    </source>
</reference>
<feature type="region of interest" description="Disordered" evidence="1">
    <location>
        <begin position="78"/>
        <end position="108"/>
    </location>
</feature>
<evidence type="ECO:0000256" key="1">
    <source>
        <dbReference type="SAM" id="MobiDB-lite"/>
    </source>
</evidence>
<name>A0A4Z2GAC8_9TELE</name>
<gene>
    <name evidence="2" type="ORF">EYF80_039337</name>
</gene>
<dbReference type="EMBL" id="SRLO01000616">
    <property type="protein sequence ID" value="TNN50468.1"/>
    <property type="molecule type" value="Genomic_DNA"/>
</dbReference>